<dbReference type="EMBL" id="UFQS01000013">
    <property type="protein sequence ID" value="SSW97233.1"/>
    <property type="molecule type" value="Genomic_DNA"/>
</dbReference>
<feature type="region of interest" description="Disordered" evidence="9">
    <location>
        <begin position="32"/>
        <end position="85"/>
    </location>
</feature>
<dbReference type="InterPro" id="IPR017995">
    <property type="entry name" value="Homeobox_antennapedia"/>
</dbReference>
<evidence type="ECO:0000313" key="11">
    <source>
        <dbReference type="EMBL" id="SSW97233.1"/>
    </source>
</evidence>
<dbReference type="InterPro" id="IPR017970">
    <property type="entry name" value="Homeobox_CS"/>
</dbReference>
<feature type="domain" description="Homeobox" evidence="10">
    <location>
        <begin position="248"/>
        <end position="308"/>
    </location>
</feature>
<evidence type="ECO:0000256" key="8">
    <source>
        <dbReference type="RuleBase" id="RU004442"/>
    </source>
</evidence>
<keyword evidence="2" id="KW-0217">Developmental protein</keyword>
<dbReference type="EMBL" id="UFQT01000013">
    <property type="protein sequence ID" value="SSX17619.1"/>
    <property type="molecule type" value="Genomic_DNA"/>
</dbReference>
<dbReference type="PANTHER" id="PTHR45771">
    <property type="entry name" value="HOMEOTIC PROTEIN DEFORMED"/>
    <property type="match status" value="1"/>
</dbReference>
<sequence length="342" mass="37680">MDTANSFVMSSYQFVNSLASCYPQSSLNQAATTNNNNSNVANANPNTPSDYFPPSAYTPNLYPGAGQNHYSSGQGGYGGIGAQPGQNDMVDYTQLQPQKFLLNQQQQQNAQQAQQPGQPPVNSQSCKYANDSISSAGTGNSTSLSSPQDLSTARDISPKLSPNSVVENVTRNLNKVVASGVNNSNNSTNHNSNTGPLRSPEPDDSDASSESGGEGGGGQSSNGKKGPPHIYPWMKRVHIGTSTVNANGETKRQRTSYTRYQTLELEKEFHFNRYLTRRRRIEIAHALCLTERQIKIWFQNRRMKWKKEHKMASMNIVPYHMSPYGHPYQFDLHPSQFAHLSA</sequence>
<feature type="compositionally biased region" description="Low complexity" evidence="9">
    <location>
        <begin position="104"/>
        <end position="116"/>
    </location>
</feature>
<proteinExistence type="inferred from homology"/>
<dbReference type="InterPro" id="IPR009057">
    <property type="entry name" value="Homeodomain-like_sf"/>
</dbReference>
<feature type="compositionally biased region" description="Gly residues" evidence="9">
    <location>
        <begin position="73"/>
        <end position="82"/>
    </location>
</feature>
<feature type="compositionally biased region" description="Polar residues" evidence="9">
    <location>
        <begin position="160"/>
        <end position="173"/>
    </location>
</feature>
<comment type="subcellular location">
    <subcellularLocation>
        <location evidence="1 6 7">Nucleus</location>
    </subcellularLocation>
</comment>
<evidence type="ECO:0000256" key="3">
    <source>
        <dbReference type="ARBA" id="ARBA00023125"/>
    </source>
</evidence>
<feature type="compositionally biased region" description="Polar residues" evidence="9">
    <location>
        <begin position="121"/>
        <end position="151"/>
    </location>
</feature>
<evidence type="ECO:0000256" key="2">
    <source>
        <dbReference type="ARBA" id="ARBA00022473"/>
    </source>
</evidence>
<feature type="region of interest" description="Disordered" evidence="9">
    <location>
        <begin position="104"/>
        <end position="231"/>
    </location>
</feature>
<evidence type="ECO:0000256" key="4">
    <source>
        <dbReference type="ARBA" id="ARBA00023155"/>
    </source>
</evidence>
<protein>
    <submittedName>
        <fullName evidence="12">CSON002405 protein</fullName>
    </submittedName>
</protein>
<dbReference type="GO" id="GO:0005654">
    <property type="term" value="C:nucleoplasm"/>
    <property type="evidence" value="ECO:0007669"/>
    <property type="project" value="TreeGrafter"/>
</dbReference>
<dbReference type="PANTHER" id="PTHR45771:SF6">
    <property type="entry name" value="HOMEOTIC PROTEIN SEX COMBS REDUCED"/>
    <property type="match status" value="1"/>
</dbReference>
<dbReference type="PROSITE" id="PS50071">
    <property type="entry name" value="HOMEOBOX_2"/>
    <property type="match status" value="1"/>
</dbReference>
<organism evidence="12">
    <name type="scientific">Culicoides sonorensis</name>
    <name type="common">Biting midge</name>
    <dbReference type="NCBI Taxonomy" id="179676"/>
    <lineage>
        <taxon>Eukaryota</taxon>
        <taxon>Metazoa</taxon>
        <taxon>Ecdysozoa</taxon>
        <taxon>Arthropoda</taxon>
        <taxon>Hexapoda</taxon>
        <taxon>Insecta</taxon>
        <taxon>Pterygota</taxon>
        <taxon>Neoptera</taxon>
        <taxon>Endopterygota</taxon>
        <taxon>Diptera</taxon>
        <taxon>Nematocera</taxon>
        <taxon>Chironomoidea</taxon>
        <taxon>Ceratopogonidae</taxon>
        <taxon>Ceratopogoninae</taxon>
        <taxon>Culicoides</taxon>
        <taxon>Monoculicoides</taxon>
    </lineage>
</organism>
<feature type="compositionally biased region" description="Low complexity" evidence="9">
    <location>
        <begin position="182"/>
        <end position="194"/>
    </location>
</feature>
<evidence type="ECO:0000256" key="6">
    <source>
        <dbReference type="PROSITE-ProRule" id="PRU00108"/>
    </source>
</evidence>
<gene>
    <name evidence="12" type="primary">CSON002405</name>
</gene>
<dbReference type="InterPro" id="IPR001356">
    <property type="entry name" value="HD"/>
</dbReference>
<dbReference type="InterPro" id="IPR050609">
    <property type="entry name" value="Antp_homeobox_Deformed_sf"/>
</dbReference>
<keyword evidence="5 6" id="KW-0539">Nucleus</keyword>
<dbReference type="PRINTS" id="PR00024">
    <property type="entry name" value="HOMEOBOX"/>
</dbReference>
<dbReference type="CDD" id="cd00086">
    <property type="entry name" value="homeodomain"/>
    <property type="match status" value="1"/>
</dbReference>
<dbReference type="AlphaFoldDB" id="A0A336LLT5"/>
<dbReference type="PRINTS" id="PR00025">
    <property type="entry name" value="ANTENNAPEDIA"/>
</dbReference>
<keyword evidence="4 6" id="KW-0371">Homeobox</keyword>
<evidence type="ECO:0000259" key="10">
    <source>
        <dbReference type="PROSITE" id="PS50071"/>
    </source>
</evidence>
<dbReference type="PROSITE" id="PS00027">
    <property type="entry name" value="HOMEOBOX_1"/>
    <property type="match status" value="1"/>
</dbReference>
<dbReference type="VEuPathDB" id="VectorBase:CSON002405"/>
<dbReference type="SUPFAM" id="SSF46689">
    <property type="entry name" value="Homeodomain-like"/>
    <property type="match status" value="1"/>
</dbReference>
<evidence type="ECO:0000256" key="5">
    <source>
        <dbReference type="ARBA" id="ARBA00023242"/>
    </source>
</evidence>
<dbReference type="GO" id="GO:0000981">
    <property type="term" value="F:DNA-binding transcription factor activity, RNA polymerase II-specific"/>
    <property type="evidence" value="ECO:0007669"/>
    <property type="project" value="InterPro"/>
</dbReference>
<dbReference type="InterPro" id="IPR001827">
    <property type="entry name" value="Homeobox_Antennapedia_CS"/>
</dbReference>
<dbReference type="OMA" id="SSCKYAD"/>
<keyword evidence="3 6" id="KW-0238">DNA-binding</keyword>
<feature type="DNA-binding region" description="Homeobox" evidence="6">
    <location>
        <begin position="250"/>
        <end position="309"/>
    </location>
</feature>
<dbReference type="Gene3D" id="1.10.10.60">
    <property type="entry name" value="Homeodomain-like"/>
    <property type="match status" value="1"/>
</dbReference>
<feature type="compositionally biased region" description="Low complexity" evidence="9">
    <location>
        <begin position="32"/>
        <end position="47"/>
    </location>
</feature>
<dbReference type="PROSITE" id="PS00032">
    <property type="entry name" value="ANTENNAPEDIA"/>
    <property type="match status" value="1"/>
</dbReference>
<evidence type="ECO:0000256" key="9">
    <source>
        <dbReference type="SAM" id="MobiDB-lite"/>
    </source>
</evidence>
<dbReference type="GO" id="GO:0000978">
    <property type="term" value="F:RNA polymerase II cis-regulatory region sequence-specific DNA binding"/>
    <property type="evidence" value="ECO:0007669"/>
    <property type="project" value="TreeGrafter"/>
</dbReference>
<dbReference type="InterPro" id="IPR020479">
    <property type="entry name" value="HD_metazoa"/>
</dbReference>
<name>A0A336LLT5_CULSO</name>
<evidence type="ECO:0000256" key="1">
    <source>
        <dbReference type="ARBA" id="ARBA00004123"/>
    </source>
</evidence>
<dbReference type="FunFam" id="1.10.10.60:FF:000288">
    <property type="entry name" value="Sex combs reduced"/>
    <property type="match status" value="1"/>
</dbReference>
<reference evidence="11" key="1">
    <citation type="submission" date="2018-04" db="EMBL/GenBank/DDBJ databases">
        <authorList>
            <person name="Go L.Y."/>
            <person name="Mitchell J.A."/>
        </authorList>
    </citation>
    <scope>NUCLEOTIDE SEQUENCE</scope>
    <source>
        <tissue evidence="11">Whole organism</tissue>
    </source>
</reference>
<dbReference type="GO" id="GO:0009952">
    <property type="term" value="P:anterior/posterior pattern specification"/>
    <property type="evidence" value="ECO:0007669"/>
    <property type="project" value="TreeGrafter"/>
</dbReference>
<dbReference type="GO" id="GO:0045944">
    <property type="term" value="P:positive regulation of transcription by RNA polymerase II"/>
    <property type="evidence" value="ECO:0007669"/>
    <property type="project" value="TreeGrafter"/>
</dbReference>
<evidence type="ECO:0000256" key="7">
    <source>
        <dbReference type="RuleBase" id="RU000682"/>
    </source>
</evidence>
<comment type="similarity">
    <text evidence="8">Belongs to the Antp homeobox family.</text>
</comment>
<dbReference type="SMART" id="SM00389">
    <property type="entry name" value="HOX"/>
    <property type="match status" value="1"/>
</dbReference>
<accession>A0A336LLT5</accession>
<dbReference type="Pfam" id="PF00046">
    <property type="entry name" value="Homeodomain"/>
    <property type="match status" value="1"/>
</dbReference>
<reference evidence="12" key="2">
    <citation type="submission" date="2018-07" db="EMBL/GenBank/DDBJ databases">
        <authorList>
            <person name="Quirk P.G."/>
            <person name="Krulwich T.A."/>
        </authorList>
    </citation>
    <scope>NUCLEOTIDE SEQUENCE</scope>
</reference>
<evidence type="ECO:0000313" key="12">
    <source>
        <dbReference type="EMBL" id="SSX17619.1"/>
    </source>
</evidence>